<accession>A0ABX3NM46</accession>
<name>A0ABX3NM46_9BACT</name>
<keyword evidence="2" id="KW-1185">Reference proteome</keyword>
<evidence type="ECO:0000313" key="2">
    <source>
        <dbReference type="Proteomes" id="UP000192277"/>
    </source>
</evidence>
<dbReference type="Proteomes" id="UP000192277">
    <property type="component" value="Unassembled WGS sequence"/>
</dbReference>
<comment type="caution">
    <text evidence="1">The sequence shown here is derived from an EMBL/GenBank/DDBJ whole genome shotgun (WGS) entry which is preliminary data.</text>
</comment>
<evidence type="ECO:0008006" key="3">
    <source>
        <dbReference type="Google" id="ProtNLM"/>
    </source>
</evidence>
<protein>
    <recommendedName>
        <fullName evidence="3">Methyltransferase type 12</fullName>
    </recommendedName>
</protein>
<dbReference type="InterPro" id="IPR029063">
    <property type="entry name" value="SAM-dependent_MTases_sf"/>
</dbReference>
<proteinExistence type="predicted"/>
<organism evidence="1 2">
    <name type="scientific">Niastella koreensis</name>
    <dbReference type="NCBI Taxonomy" id="354356"/>
    <lineage>
        <taxon>Bacteria</taxon>
        <taxon>Pseudomonadati</taxon>
        <taxon>Bacteroidota</taxon>
        <taxon>Chitinophagia</taxon>
        <taxon>Chitinophagales</taxon>
        <taxon>Chitinophagaceae</taxon>
        <taxon>Niastella</taxon>
    </lineage>
</organism>
<sequence length="232" mass="26462">MKLLAENELIWSWVVANSKMNRERNASGVNSYEQELKFKPEEFLENHLHQTGQVKWLDLCCGQGKALIQTGEWLLNKGLQDKAVLRGIDLVDAFQPIPPHITCLDFEVRSLVDWKSTVQFDLITCIHGLHYIGDKLKVLVSVFECLTSQGLFIANLDLRNILIENNDTEDYLLDIFEKHDVKYNSRTRILACKGPRQIDFALTYKGANDEAGPNYTGQDAVCSVYEVREPCV</sequence>
<dbReference type="Gene3D" id="3.40.50.150">
    <property type="entry name" value="Vaccinia Virus protein VP39"/>
    <property type="match status" value="1"/>
</dbReference>
<dbReference type="SUPFAM" id="SSF53335">
    <property type="entry name" value="S-adenosyl-L-methionine-dependent methyltransferases"/>
    <property type="match status" value="1"/>
</dbReference>
<gene>
    <name evidence="1" type="ORF">A4D02_17540</name>
</gene>
<dbReference type="EMBL" id="LWBO01000084">
    <property type="protein sequence ID" value="OQP39133.1"/>
    <property type="molecule type" value="Genomic_DNA"/>
</dbReference>
<evidence type="ECO:0000313" key="1">
    <source>
        <dbReference type="EMBL" id="OQP39133.1"/>
    </source>
</evidence>
<dbReference type="RefSeq" id="WP_014217099.1">
    <property type="nucleotide sequence ID" value="NZ_LWBO01000084.1"/>
</dbReference>
<dbReference type="Pfam" id="PF13489">
    <property type="entry name" value="Methyltransf_23"/>
    <property type="match status" value="1"/>
</dbReference>
<reference evidence="1 2" key="1">
    <citation type="submission" date="2016-04" db="EMBL/GenBank/DDBJ databases">
        <authorList>
            <person name="Chen L."/>
            <person name="Zhuang W."/>
            <person name="Wang G."/>
        </authorList>
    </citation>
    <scope>NUCLEOTIDE SEQUENCE [LARGE SCALE GENOMIC DNA]</scope>
    <source>
        <strain evidence="2">GR20</strain>
    </source>
</reference>